<feature type="transmembrane region" description="Helical" evidence="2">
    <location>
        <begin position="29"/>
        <end position="46"/>
    </location>
</feature>
<protein>
    <submittedName>
        <fullName evidence="3">DUF3099 domain-containing protein</fullName>
    </submittedName>
</protein>
<proteinExistence type="predicted"/>
<accession>A0A849AFG4</accession>
<keyword evidence="2" id="KW-1133">Transmembrane helix</keyword>
<organism evidence="3 4">
    <name type="scientific">Nakamurella aerolata</name>
    <dbReference type="NCBI Taxonomy" id="1656892"/>
    <lineage>
        <taxon>Bacteria</taxon>
        <taxon>Bacillati</taxon>
        <taxon>Actinomycetota</taxon>
        <taxon>Actinomycetes</taxon>
        <taxon>Nakamurellales</taxon>
        <taxon>Nakamurellaceae</taxon>
        <taxon>Nakamurella</taxon>
    </lineage>
</organism>
<reference evidence="3 4" key="1">
    <citation type="submission" date="2020-05" db="EMBL/GenBank/DDBJ databases">
        <title>Nakamurella sp. DB0629 isolated from air conditioner.</title>
        <authorList>
            <person name="Kim D.H."/>
            <person name="Kim D.-U."/>
        </authorList>
    </citation>
    <scope>NUCLEOTIDE SEQUENCE [LARGE SCALE GENOMIC DNA]</scope>
    <source>
        <strain evidence="3 4">DB0629</strain>
    </source>
</reference>
<keyword evidence="4" id="KW-1185">Reference proteome</keyword>
<keyword evidence="2" id="KW-0472">Membrane</keyword>
<evidence type="ECO:0000256" key="2">
    <source>
        <dbReference type="SAM" id="Phobius"/>
    </source>
</evidence>
<dbReference type="EMBL" id="JABEND010000011">
    <property type="protein sequence ID" value="NNG37210.1"/>
    <property type="molecule type" value="Genomic_DNA"/>
</dbReference>
<dbReference type="AlphaFoldDB" id="A0A849AFG4"/>
<evidence type="ECO:0000313" key="4">
    <source>
        <dbReference type="Proteomes" id="UP000562984"/>
    </source>
</evidence>
<gene>
    <name evidence="3" type="ORF">HKD39_16165</name>
</gene>
<name>A0A849AFG4_9ACTN</name>
<evidence type="ECO:0000313" key="3">
    <source>
        <dbReference type="EMBL" id="NNG37210.1"/>
    </source>
</evidence>
<feature type="region of interest" description="Disordered" evidence="1">
    <location>
        <begin position="96"/>
        <end position="121"/>
    </location>
</feature>
<feature type="compositionally biased region" description="Basic and acidic residues" evidence="1">
    <location>
        <begin position="112"/>
        <end position="121"/>
    </location>
</feature>
<dbReference type="InterPro" id="IPR021449">
    <property type="entry name" value="DUF3099"/>
</dbReference>
<dbReference type="Pfam" id="PF11298">
    <property type="entry name" value="DUF3099"/>
    <property type="match status" value="1"/>
</dbReference>
<dbReference type="RefSeq" id="WP_171200911.1">
    <property type="nucleotide sequence ID" value="NZ_JABEND010000011.1"/>
</dbReference>
<evidence type="ECO:0000256" key="1">
    <source>
        <dbReference type="SAM" id="MobiDB-lite"/>
    </source>
</evidence>
<keyword evidence="2" id="KW-0812">Transmembrane</keyword>
<comment type="caution">
    <text evidence="3">The sequence shown here is derived from an EMBL/GenBank/DDBJ whole genome shotgun (WGS) entry which is preliminary data.</text>
</comment>
<dbReference type="Proteomes" id="UP000562984">
    <property type="component" value="Unassembled WGS sequence"/>
</dbReference>
<feature type="transmembrane region" description="Helical" evidence="2">
    <location>
        <begin position="52"/>
        <end position="71"/>
    </location>
</feature>
<sequence length="121" mass="13575">MPAHSEQPQVITGAELSYDDQLRIRRRRYLLMMGLRIPCLLLAVAFMHIWWLALLIILISIPLPWMAVLIANDRPSRRTRKAPVGVINHENALPGRTVELPPSAEVIDAPDPAEHRSSTAG</sequence>